<protein>
    <recommendedName>
        <fullName evidence="2">Homologous recombination OB-fold protein OB-fold domain-containing protein</fullName>
    </recommendedName>
</protein>
<dbReference type="InterPro" id="IPR058570">
    <property type="entry name" value="HROB_OB"/>
</dbReference>
<reference evidence="3 4" key="1">
    <citation type="submission" date="2022-05" db="EMBL/GenBank/DDBJ databases">
        <authorList>
            <consortium name="Genoscope - CEA"/>
            <person name="William W."/>
        </authorList>
    </citation>
    <scope>NUCLEOTIDE SEQUENCE [LARGE SCALE GENOMIC DNA]</scope>
</reference>
<feature type="compositionally biased region" description="Polar residues" evidence="1">
    <location>
        <begin position="359"/>
        <end position="369"/>
    </location>
</feature>
<evidence type="ECO:0000259" key="2">
    <source>
        <dbReference type="Pfam" id="PF15072"/>
    </source>
</evidence>
<feature type="compositionally biased region" description="Polar residues" evidence="1">
    <location>
        <begin position="382"/>
        <end position="392"/>
    </location>
</feature>
<dbReference type="AlphaFoldDB" id="A0AAU9WYP7"/>
<dbReference type="EMBL" id="CALNXJ010000025">
    <property type="protein sequence ID" value="CAH3130676.1"/>
    <property type="molecule type" value="Genomic_DNA"/>
</dbReference>
<keyword evidence="4" id="KW-1185">Reference proteome</keyword>
<dbReference type="Pfam" id="PF15072">
    <property type="entry name" value="HROB"/>
    <property type="match status" value="1"/>
</dbReference>
<feature type="region of interest" description="Disordered" evidence="1">
    <location>
        <begin position="329"/>
        <end position="395"/>
    </location>
</feature>
<name>A0AAU9WYP7_9CNID</name>
<evidence type="ECO:0000313" key="4">
    <source>
        <dbReference type="Proteomes" id="UP001159428"/>
    </source>
</evidence>
<dbReference type="GO" id="GO:0000725">
    <property type="term" value="P:recombinational repair"/>
    <property type="evidence" value="ECO:0007669"/>
    <property type="project" value="InterPro"/>
</dbReference>
<organism evidence="3 4">
    <name type="scientific">Pocillopora meandrina</name>
    <dbReference type="NCBI Taxonomy" id="46732"/>
    <lineage>
        <taxon>Eukaryota</taxon>
        <taxon>Metazoa</taxon>
        <taxon>Cnidaria</taxon>
        <taxon>Anthozoa</taxon>
        <taxon>Hexacorallia</taxon>
        <taxon>Scleractinia</taxon>
        <taxon>Astrocoeniina</taxon>
        <taxon>Pocilloporidae</taxon>
        <taxon>Pocillopora</taxon>
    </lineage>
</organism>
<gene>
    <name evidence="3" type="ORF">PMEA_00014286</name>
</gene>
<dbReference type="Proteomes" id="UP001159428">
    <property type="component" value="Unassembled WGS sequence"/>
</dbReference>
<evidence type="ECO:0000313" key="3">
    <source>
        <dbReference type="EMBL" id="CAH3130676.1"/>
    </source>
</evidence>
<feature type="domain" description="Homologous recombination OB-fold protein OB-fold" evidence="2">
    <location>
        <begin position="438"/>
        <end position="520"/>
    </location>
</feature>
<dbReference type="InterPro" id="IPR028045">
    <property type="entry name" value="HROB"/>
</dbReference>
<proteinExistence type="predicted"/>
<dbReference type="PANTHER" id="PTHR14523:SF1">
    <property type="entry name" value="HOMOLOGOUS RECOMBINATION OB-FOLD PROTEIN"/>
    <property type="match status" value="1"/>
</dbReference>
<accession>A0AAU9WYP7</accession>
<evidence type="ECO:0000256" key="1">
    <source>
        <dbReference type="SAM" id="MobiDB-lite"/>
    </source>
</evidence>
<comment type="caution">
    <text evidence="3">The sequence shown here is derived from an EMBL/GenBank/DDBJ whole genome shotgun (WGS) entry which is preliminary data.</text>
</comment>
<dbReference type="PANTHER" id="PTHR14523">
    <property type="entry name" value="UNCHARACTERIZED PROTEIN C17ORF53 HOMOLOG"/>
    <property type="match status" value="1"/>
</dbReference>
<sequence>MSSLFSIGEDELDLDDEDCLLAVCKGESTVDSIADNSKKNTNSNQNQPFTNTKALLRTKEVENFNNYYSRRPFESLNNRDNFDRVVEKNTHVTSRERLRKGASFANTTDCQGNITATVGNGCTEPLAKRFAIDQISAPKILSENRASLSHSINAPAAQNSCSSSTFLHHAALRDSCNFGQQNFGSNSALLETGKRKDLSHNDSSKCNLASSFSTKKGIPGDNQGSLNSLRKVPFRGENATNSVTNTSALQQRWSPRSSPVMNNETKGFPKQVNRTNSPLCNQSVGNMSFSLNKDMIGNKAPETPQIRRTLEVAGLSTPRTHQTITPAVGKTDARTPFSGKTPQARKFPGPAGLLPKLSPGQNLDDSSVVSPLPSMRKKSPTENKVQASQSNTLEDEDFNHDPWTFMHQEFIKNVPTAMRYTIIKVYTEAIQQRLHHGKVPCLCALVKAFSLTEADASVLLKDPTGEIHGTLHRKVLENYQTELAPGAGLILKHVSVFSPAPRKHYLNITPGNILQIYPPDPQYISNSQALASQCTQKENKQDQQRVVIEDENINEKEECGSSKLVNTSEEQTTVTTEHEWFQQDCMDDLLEGLDDDEDFLDEALLL</sequence>